<evidence type="ECO:0000313" key="2">
    <source>
        <dbReference type="Proteomes" id="UP000423645"/>
    </source>
</evidence>
<gene>
    <name evidence="1" type="primary">31</name>
    <name evidence="1" type="ORF">PBI_CHIDIEBERE_31</name>
</gene>
<name>A0A649VLU9_9CAUD</name>
<dbReference type="RefSeq" id="YP_010675549.1">
    <property type="nucleotide sequence ID" value="NC_071005.1"/>
</dbReference>
<dbReference type="InterPro" id="IPR029058">
    <property type="entry name" value="AB_hydrolase_fold"/>
</dbReference>
<dbReference type="KEGG" id="vg:77951876"/>
<dbReference type="GeneID" id="77951876"/>
<proteinExistence type="predicted"/>
<reference evidence="1 2" key="1">
    <citation type="submission" date="2019-10" db="EMBL/GenBank/DDBJ databases">
        <authorList>
            <person name="Zack K.M."/>
            <person name="Garlena R.A."/>
            <person name="Russell D.A."/>
            <person name="Pope W.H."/>
            <person name="Jacobs-Sera D."/>
            <person name="Hatfull G.F."/>
        </authorList>
    </citation>
    <scope>NUCLEOTIDE SEQUENCE [LARGE SCALE GENOMIC DNA]</scope>
</reference>
<keyword evidence="2" id="KW-1185">Reference proteome</keyword>
<accession>A0A649VLU9</accession>
<dbReference type="Gene3D" id="3.40.50.1820">
    <property type="entry name" value="alpha/beta hydrolase"/>
    <property type="match status" value="1"/>
</dbReference>
<dbReference type="Proteomes" id="UP000423645">
    <property type="component" value="Segment"/>
</dbReference>
<dbReference type="EMBL" id="MN586022">
    <property type="protein sequence ID" value="QGJ92922.1"/>
    <property type="molecule type" value="Genomic_DNA"/>
</dbReference>
<evidence type="ECO:0000313" key="1">
    <source>
        <dbReference type="EMBL" id="QGJ92922.1"/>
    </source>
</evidence>
<organism evidence="1 2">
    <name type="scientific">Gordonia phage Chidiebere</name>
    <dbReference type="NCBI Taxonomy" id="2656530"/>
    <lineage>
        <taxon>Viruses</taxon>
        <taxon>Duplodnaviria</taxon>
        <taxon>Heunggongvirae</taxon>
        <taxon>Uroviricota</taxon>
        <taxon>Caudoviricetes</taxon>
        <taxon>Chidieberevirus</taxon>
        <taxon>Chidieberevirus chidiebere</taxon>
    </lineage>
</organism>
<protein>
    <submittedName>
        <fullName evidence="1">Lysin B</fullName>
    </submittedName>
</protein>
<dbReference type="SUPFAM" id="SSF53474">
    <property type="entry name" value="alpha/beta-Hydrolases"/>
    <property type="match status" value="1"/>
</dbReference>
<sequence length="232" mass="25906">MAAIDFYWARGTGERFGDPSTMYANVAKLLDKSVFDIREVPCIAEIRPIGARTLNESLESFILWMEKSKIPNRPWMGGGFSLGALMMGNYVRDLHLSLCKGIGLLADPARHPSQYYGPRKPDGYGIAGPRKIGYQGGYPVWSMTEPGDAISELPGDNGLRNLTPFVGLPKQPRPAREADVLYTMQWFGNYFPGNRHVNYAVENMPGTRETYTRALAREINFEGRRLVKAGLV</sequence>